<keyword evidence="3" id="KW-1185">Reference proteome</keyword>
<gene>
    <name evidence="2" type="ORF">HRQ87_17565</name>
</gene>
<keyword evidence="1" id="KW-0812">Transmembrane</keyword>
<feature type="transmembrane region" description="Helical" evidence="1">
    <location>
        <begin position="71"/>
        <end position="97"/>
    </location>
</feature>
<name>A0ABX2IUM5_9RHOB</name>
<protein>
    <submittedName>
        <fullName evidence="2">Uncharacterized protein</fullName>
    </submittedName>
</protein>
<dbReference type="EMBL" id="JABUFE010000014">
    <property type="protein sequence ID" value="NSX56599.1"/>
    <property type="molecule type" value="Genomic_DNA"/>
</dbReference>
<evidence type="ECO:0000313" key="2">
    <source>
        <dbReference type="EMBL" id="NSX56599.1"/>
    </source>
</evidence>
<feature type="transmembrane region" description="Helical" evidence="1">
    <location>
        <begin position="6"/>
        <end position="28"/>
    </location>
</feature>
<organism evidence="2 3">
    <name type="scientific">Parasulfitobacter algicola</name>
    <dbReference type="NCBI Taxonomy" id="2614809"/>
    <lineage>
        <taxon>Bacteria</taxon>
        <taxon>Pseudomonadati</taxon>
        <taxon>Pseudomonadota</taxon>
        <taxon>Alphaproteobacteria</taxon>
        <taxon>Rhodobacterales</taxon>
        <taxon>Roseobacteraceae</taxon>
        <taxon>Parasulfitobacter</taxon>
    </lineage>
</organism>
<sequence length="116" mass="12618">MDFQIFSIAFGLLGFASAVFTSIALMIIYRFTGHSVGTSLFGLTPFLGWFISIIAWRFVNMMAASTESVFLYQLGVQAIVMIVSLSGLAILMFSIALGKAPLVMKSGNDQVAQTYE</sequence>
<feature type="transmembrane region" description="Helical" evidence="1">
    <location>
        <begin position="40"/>
        <end position="59"/>
    </location>
</feature>
<keyword evidence="1" id="KW-0472">Membrane</keyword>
<proteinExistence type="predicted"/>
<comment type="caution">
    <text evidence="2">The sequence shown here is derived from an EMBL/GenBank/DDBJ whole genome shotgun (WGS) entry which is preliminary data.</text>
</comment>
<dbReference type="Proteomes" id="UP000777935">
    <property type="component" value="Unassembled WGS sequence"/>
</dbReference>
<evidence type="ECO:0000313" key="3">
    <source>
        <dbReference type="Proteomes" id="UP000777935"/>
    </source>
</evidence>
<accession>A0ABX2IUM5</accession>
<keyword evidence="1" id="KW-1133">Transmembrane helix</keyword>
<reference evidence="2 3" key="1">
    <citation type="submission" date="2020-06" db="EMBL/GenBank/DDBJ databases">
        <title>Sulfitobacter algicola sp. nov., isolated from green algae.</title>
        <authorList>
            <person name="Wang C."/>
        </authorList>
    </citation>
    <scope>NUCLEOTIDE SEQUENCE [LARGE SCALE GENOMIC DNA]</scope>
    <source>
        <strain evidence="2 3">1151</strain>
    </source>
</reference>
<evidence type="ECO:0000256" key="1">
    <source>
        <dbReference type="SAM" id="Phobius"/>
    </source>
</evidence>
<dbReference type="RefSeq" id="WP_174139751.1">
    <property type="nucleotide sequence ID" value="NZ_JABUFE010000014.1"/>
</dbReference>